<dbReference type="AlphaFoldDB" id="A0A9D4RXA3"/>
<dbReference type="GO" id="GO:0016788">
    <property type="term" value="F:hydrolase activity, acting on ester bonds"/>
    <property type="evidence" value="ECO:0007669"/>
    <property type="project" value="InterPro"/>
</dbReference>
<comment type="caution">
    <text evidence="2">The sequence shown here is derived from an EMBL/GenBank/DDBJ whole genome shotgun (WGS) entry which is preliminary data.</text>
</comment>
<accession>A0A9D4RXA3</accession>
<comment type="similarity">
    <text evidence="1">Belongs to the metallo-dependent hydrolases superfamily. TatD-type hydrolase family.</text>
</comment>
<gene>
    <name evidence="2" type="ORF">DPMN_008392</name>
</gene>
<keyword evidence="3" id="KW-1185">Reference proteome</keyword>
<name>A0A9D4RXA3_DREPO</name>
<dbReference type="InterPro" id="IPR032466">
    <property type="entry name" value="Metal_Hydrolase"/>
</dbReference>
<protein>
    <submittedName>
        <fullName evidence="2">Uncharacterized protein</fullName>
    </submittedName>
</protein>
<dbReference type="SUPFAM" id="SSF51556">
    <property type="entry name" value="Metallo-dependent hydrolases"/>
    <property type="match status" value="1"/>
</dbReference>
<evidence type="ECO:0000313" key="3">
    <source>
        <dbReference type="Proteomes" id="UP000828390"/>
    </source>
</evidence>
<proteinExistence type="inferred from homology"/>
<reference evidence="2" key="2">
    <citation type="submission" date="2020-11" db="EMBL/GenBank/DDBJ databases">
        <authorList>
            <person name="McCartney M.A."/>
            <person name="Auch B."/>
            <person name="Kono T."/>
            <person name="Mallez S."/>
            <person name="Becker A."/>
            <person name="Gohl D.M."/>
            <person name="Silverstein K.A.T."/>
            <person name="Koren S."/>
            <person name="Bechman K.B."/>
            <person name="Herman A."/>
            <person name="Abrahante J.E."/>
            <person name="Garbe J."/>
        </authorList>
    </citation>
    <scope>NUCLEOTIDE SEQUENCE</scope>
    <source>
        <strain evidence="2">Duluth1</strain>
        <tissue evidence="2">Whole animal</tissue>
    </source>
</reference>
<dbReference type="EMBL" id="JAIWYP010000001">
    <property type="protein sequence ID" value="KAH3884414.1"/>
    <property type="molecule type" value="Genomic_DNA"/>
</dbReference>
<evidence type="ECO:0000313" key="2">
    <source>
        <dbReference type="EMBL" id="KAH3884414.1"/>
    </source>
</evidence>
<reference evidence="2" key="1">
    <citation type="journal article" date="2019" name="bioRxiv">
        <title>The Genome of the Zebra Mussel, Dreissena polymorpha: A Resource for Invasive Species Research.</title>
        <authorList>
            <person name="McCartney M.A."/>
            <person name="Auch B."/>
            <person name="Kono T."/>
            <person name="Mallez S."/>
            <person name="Zhang Y."/>
            <person name="Obille A."/>
            <person name="Becker A."/>
            <person name="Abrahante J.E."/>
            <person name="Garbe J."/>
            <person name="Badalamenti J.P."/>
            <person name="Herman A."/>
            <person name="Mangelson H."/>
            <person name="Liachko I."/>
            <person name="Sullivan S."/>
            <person name="Sone E.D."/>
            <person name="Koren S."/>
            <person name="Silverstein K.A.T."/>
            <person name="Beckman K.B."/>
            <person name="Gohl D.M."/>
        </authorList>
    </citation>
    <scope>NUCLEOTIDE SEQUENCE</scope>
    <source>
        <strain evidence="2">Duluth1</strain>
        <tissue evidence="2">Whole animal</tissue>
    </source>
</reference>
<organism evidence="2 3">
    <name type="scientific">Dreissena polymorpha</name>
    <name type="common">Zebra mussel</name>
    <name type="synonym">Mytilus polymorpha</name>
    <dbReference type="NCBI Taxonomy" id="45954"/>
    <lineage>
        <taxon>Eukaryota</taxon>
        <taxon>Metazoa</taxon>
        <taxon>Spiralia</taxon>
        <taxon>Lophotrochozoa</taxon>
        <taxon>Mollusca</taxon>
        <taxon>Bivalvia</taxon>
        <taxon>Autobranchia</taxon>
        <taxon>Heteroconchia</taxon>
        <taxon>Euheterodonta</taxon>
        <taxon>Imparidentia</taxon>
        <taxon>Neoheterodontei</taxon>
        <taxon>Myida</taxon>
        <taxon>Dreissenoidea</taxon>
        <taxon>Dreissenidae</taxon>
        <taxon>Dreissena</taxon>
    </lineage>
</organism>
<dbReference type="Gene3D" id="3.20.20.140">
    <property type="entry name" value="Metal-dependent hydrolases"/>
    <property type="match status" value="1"/>
</dbReference>
<dbReference type="Proteomes" id="UP000828390">
    <property type="component" value="Unassembled WGS sequence"/>
</dbReference>
<sequence>MLVPESRLLMESDAPYFPLRGNKWSAPNQIYEAAARVAECRQVPVESILSQTADNAKSLYRLGE</sequence>
<dbReference type="InterPro" id="IPR001130">
    <property type="entry name" value="TatD-like"/>
</dbReference>
<dbReference type="Pfam" id="PF01026">
    <property type="entry name" value="TatD_DNase"/>
    <property type="match status" value="1"/>
</dbReference>
<evidence type="ECO:0000256" key="1">
    <source>
        <dbReference type="ARBA" id="ARBA00009275"/>
    </source>
</evidence>